<dbReference type="EMBL" id="JAEPQZ010000014">
    <property type="protein sequence ID" value="KAG2173730.1"/>
    <property type="molecule type" value="Genomic_DNA"/>
</dbReference>
<sequence>MKHLSSALGLVALSYLSFVAAQNVTISLPSAIPANATVLDPRLCSMSLEFQSLEYYAGELGHPNQFTHNVVKNIVDRVGQPPAMRVGGNTQDRTYYDPSVLAVRLPAGNASVPNPTQMQIYVGPDFFKLAKNLPADTMVTFGVNLKFNNLTDAVDEAKAIFAAFPKGKAGRVVLERIEIGNEPDFYFDGVDSYADRWTEFAQNISQAVNLVPGQGPYFQAGDFAGHSANNFSITRLLQTDIVSGDTGARINTVAQHNYMGNGATGTISTLLDKSLVRGSLANFKSDIAYANSKGYTYILGETNSFYNGGATNASNTGATAIWATDYSLQAATLNITRTYYHNNIASGYQHYYPAVYNIWEPVGNVVIGNITTTKPQIQPQYHAFLVVAEAIGKTGKSRVAEISVGSSQVSAYGIWEKDELVRMVVINQQPWTYSSTGTRPVTTIQLQGLTSKKATVKTLYVPYADIAQGLTWGGQNFATDSGLPSGKVVTQNVKNGQINTLATSVNLITFHK</sequence>
<dbReference type="Gene3D" id="3.20.20.80">
    <property type="entry name" value="Glycosidases"/>
    <property type="match status" value="1"/>
</dbReference>
<evidence type="ECO:0000313" key="3">
    <source>
        <dbReference type="EMBL" id="KAG2173730.1"/>
    </source>
</evidence>
<evidence type="ECO:0000259" key="2">
    <source>
        <dbReference type="Pfam" id="PF16862"/>
    </source>
</evidence>
<dbReference type="PANTHER" id="PTHR36183:SF2">
    <property type="entry name" value="BETA-GLUCURONIDASE C-TERMINAL DOMAIN-CONTAINING PROTEIN"/>
    <property type="match status" value="1"/>
</dbReference>
<protein>
    <recommendedName>
        <fullName evidence="2">Beta-glucuronidase C-terminal domain-containing protein</fullName>
    </recommendedName>
</protein>
<feature type="chain" id="PRO_5034303618" description="Beta-glucuronidase C-terminal domain-containing protein" evidence="1">
    <location>
        <begin position="22"/>
        <end position="512"/>
    </location>
</feature>
<dbReference type="Pfam" id="PF16862">
    <property type="entry name" value="Glyco_hydro_79C"/>
    <property type="match status" value="1"/>
</dbReference>
<gene>
    <name evidence="3" type="ORF">INT43_005150</name>
</gene>
<evidence type="ECO:0000256" key="1">
    <source>
        <dbReference type="SAM" id="SignalP"/>
    </source>
</evidence>
<comment type="caution">
    <text evidence="3">The sequence shown here is derived from an EMBL/GenBank/DDBJ whole genome shotgun (WGS) entry which is preliminary data.</text>
</comment>
<feature type="signal peptide" evidence="1">
    <location>
        <begin position="1"/>
        <end position="21"/>
    </location>
</feature>
<organism evidence="3 4">
    <name type="scientific">Mortierella isabellina</name>
    <name type="common">Filamentous fungus</name>
    <name type="synonym">Umbelopsis isabellina</name>
    <dbReference type="NCBI Taxonomy" id="91625"/>
    <lineage>
        <taxon>Eukaryota</taxon>
        <taxon>Fungi</taxon>
        <taxon>Fungi incertae sedis</taxon>
        <taxon>Mucoromycota</taxon>
        <taxon>Mucoromycotina</taxon>
        <taxon>Umbelopsidomycetes</taxon>
        <taxon>Umbelopsidales</taxon>
        <taxon>Umbelopsidaceae</taxon>
        <taxon>Umbelopsis</taxon>
    </lineage>
</organism>
<dbReference type="InterPro" id="IPR031728">
    <property type="entry name" value="GlcAase_C"/>
</dbReference>
<dbReference type="OrthoDB" id="2796951at2759"/>
<keyword evidence="1" id="KW-0732">Signal</keyword>
<keyword evidence="4" id="KW-1185">Reference proteome</keyword>
<proteinExistence type="predicted"/>
<dbReference type="Proteomes" id="UP000654370">
    <property type="component" value="Unassembled WGS sequence"/>
</dbReference>
<evidence type="ECO:0000313" key="4">
    <source>
        <dbReference type="Proteomes" id="UP000654370"/>
    </source>
</evidence>
<reference evidence="3" key="1">
    <citation type="submission" date="2020-12" db="EMBL/GenBank/DDBJ databases">
        <title>Metabolic potential, ecology and presence of endohyphal bacteria is reflected in genomic diversity of Mucoromycotina.</title>
        <authorList>
            <person name="Muszewska A."/>
            <person name="Okrasinska A."/>
            <person name="Steczkiewicz K."/>
            <person name="Drgas O."/>
            <person name="Orlowska M."/>
            <person name="Perlinska-Lenart U."/>
            <person name="Aleksandrzak-Piekarczyk T."/>
            <person name="Szatraj K."/>
            <person name="Zielenkiewicz U."/>
            <person name="Pilsyk S."/>
            <person name="Malc E."/>
            <person name="Mieczkowski P."/>
            <person name="Kruszewska J.S."/>
            <person name="Biernat P."/>
            <person name="Pawlowska J."/>
        </authorList>
    </citation>
    <scope>NUCLEOTIDE SEQUENCE</scope>
    <source>
        <strain evidence="3">WA0000067209</strain>
    </source>
</reference>
<dbReference type="InterPro" id="IPR013780">
    <property type="entry name" value="Glyco_hydro_b"/>
</dbReference>
<name>A0A8H7PH38_MORIS</name>
<accession>A0A8H7PH38</accession>
<feature type="domain" description="Beta-glucuronidase C-terminal" evidence="2">
    <location>
        <begin position="411"/>
        <end position="497"/>
    </location>
</feature>
<dbReference type="InterPro" id="IPR052974">
    <property type="entry name" value="GH79_Enzymes"/>
</dbReference>
<dbReference type="Gene3D" id="2.60.40.1180">
    <property type="entry name" value="Golgi alpha-mannosidase II"/>
    <property type="match status" value="1"/>
</dbReference>
<dbReference type="PANTHER" id="PTHR36183">
    <property type="entry name" value="BETA-GLUCURONIDASE"/>
    <property type="match status" value="1"/>
</dbReference>
<dbReference type="InterPro" id="IPR017853">
    <property type="entry name" value="GH"/>
</dbReference>
<dbReference type="AlphaFoldDB" id="A0A8H7PH38"/>
<dbReference type="SUPFAM" id="SSF51445">
    <property type="entry name" value="(Trans)glycosidases"/>
    <property type="match status" value="1"/>
</dbReference>